<sequence length="2819" mass="328386">MIYFFSLQILAIKIKAFELVEMDSSYQYSSEIIDLKQLGESEEISYGYGIWSKYNPLSTISQVGMIGLFDSDCFHISNVVDQQTLSLNLIYYDCLDFHLQQIQKTIQFIDNEGKQHKYQLNIDNFEYENVWFYFQLLQWPKLSRLELIIFQLGKASMKKSLVIQHPFNDIKIQINYGGGLKVQKSLITSIELGKQFSFFPGKMILSKFRILQQTPDQDFEQLAIEAFEPYKNCICQNSEIVEIFDVDIKYLSKLTFLSDQLNCDSYILSGWFKIIEILSESNEFIYQLLKLSSNYEGQLSDSNLSPFQLFYYISNFGNQILITTYSYLFPQVNINFKDNPYLITDKFEITNLLSFWHFINIQQIENNLKILIKIFEVDHISEYFTQIEVKQFHNLRLKLQYGNILQNCKDYLNIQYRKLILHNCEQYIDQNNCHYSCESCNGPSKFDCLSCSLESHRIYISKFQACVCPYNMIDDKICKSYKDLELQLIQGYKNDKLCEYGYFEYQGDCLKCPSIVRENRISCGDCLQNPKDWSKNSECTYNLYLNSQEDTQELDVKSGYYVLFDGDNINYCLYCNQQNSFVVDGHDINFEIENSASSQHWCNDYLNNCLYCIFSIGEQICQKCQYGYNLINNKCTKIDETEIICLDRQYITSRKTCRYCSIKNCKYCFEYQNDLSKCTLYKEFETFNTDEEIKIGCALCDNNYIFDFTSEQCIYKVPSIQQCIRSFINLNGNEICTLAAIDDFNIAPEIQNCQKYQPFCQTCIKSPQNIIKCIICNIGYTASIINGGCYLSKEKDLQTKIMIEGDYSSQNGWIQRIQGFMMKFLPNQYFYPHSDVFVSTVEIRVDCIDGYSLSEHRQCLKSCSSECLTCIESPYYGFVCQKCPLNQYLKPIRLQDQGICFECTQLCQICEIRSNYEIYTLQPTFIIKDDNIHYTFKCLKPIQDPYVYLDPYDSIAKHCLDDINCQPQLLHLSNYQYCEAIDQTWENSININYCNQMGIDTMIINVNFLESSTIYCYLESFLAQNFLKSKIFPLRKIYFQFTSAEIMILRTGTNILIINYDILEICNVTFQKSKNEVFIIKNNNQVVDLHLFNFSIADSYITNTSSIFQTDIFKDVLLINVAIINCTFLNSTFLNFVKFPISGNIQIENLQIKNCTFIQSELFIIKLMQGSIQIVNLEIEETYLYNSTLYSINSNFLNSIIKFHNFIIRNNKFYHSSFQKSNSNLHQNLVDIIFSQNYLSNSNTFDFNHNFTISNILITQNDFKDSAFFFTTETLLLFQLTLKLHFLKAKDNYFTSSNIWKIQSSLETSNLILSLSELLLEDLYSSNQLQYLFKLKCQKLLLEDVFIKNLSNTFIFYIYQSNFIYLNNIIYEGSSIQYQIPLIQSCQEITKQQNKLLKIMGFYQIQIKKLEISHIFNLDESSIDINNNNEELNTGQQLVQIQDIVFKQNLVVLLNLIEFTSLLKIHSERNLNIIITNIEYLQNIFHSYADSSFKSYSSLIYLNCKTCIVEINNYSSQFNVFSNSTNSFVYINSKIINFNNYSVENHNILPSRLWSKYFDFEINGDYNQDEINQIISQALMIKNIGGVAQLTTSNFTCINCSFQKIKAFKSAVFEIITEQDGIIQLLELSISQIEHNLQSLTNSSGCISIYSQNSFLNLKIQNSYFSEILSRMAPSIFTIIPSSIQNTIQITNIKITNCLSLINSILKASFQNKIAQQNKISFSSIIIIQSEENWIKYFSKIEALTTVEIEEITSEENALIYFDSCSVNVKNLIISGLYLSPLLKVSNIPNFNLHNVLLEQIQIFYSFNVIDIQQALKTQSTVILQQLSIINTQPYQALFTQNMVSKNIYVNKNCVKTIIHIDERFSTFLNIQSLFLIQAKNSSLINIKCDQDTNRYKLNLIKLQKNNCTFCTHGLIYFNVQKLQHLRILDLDCNSNLIQSYGCLNLVQSAIKSQFITAINSYFINNSGSKGVAISSSGIPLILKNCWIINNNASQQGGGLYLDLHNSSFLIKKSFIIQNRAFSGGGLYLEKNNNVNINNFIDSLLILNKANSYGNNLVESPTSLALSINSNQMQSSSLILNYTQTNILFLKSYTTIEQEQKIRSELLRIPSNQVIRDYNILIPKQSTSYKLFKDLSISFKNSENEMLFHQLNSTCNVSQQVIFKDKIQSSIQLGELIYNETKNNFDMGSLSFHFNPYENNNSFLQIIITCNPQNYSKKLEYIIRAKSYKCQLGEFYVDEGCQLCQSNQGFYSVTYNDTKCSIFDKQKFQSITSNELNLQVGYWRPHYLSDQINYCFKNFENCKGGWSVGNELCIEGHLGALCEECDIYNIRGGGKYFKNSENSKCWSCFGISDSIIPFVMNSIWAMLSVLLSLRSINKSNDLFIFLKIKERFSQIIFKLNQDFESIFIKMMLNYFWIFSLIFTFNISFTISFNFIDKASNTSYSMANNLDCYLSEITIINLLYLKVFTIIIIILWQFLIIFSIFLINCIYNKEKFKFRIVSNILLCLYIFNYQGLIKMQLLLYLRLGSIVSLREISNQQYVQGDVSIKYNSESHFQWMLFFIVPFLIIFGGLIPFFLFLIIVIQKEHIEKGEKMRAHISYLLNEYEKKCYYWEQIKLLQKAIMILILTYFETNILMKASLLGLCLLFYQLLSSKNRPFITSKLNNLDLQSGQICSISIFLATTKYVSEEQNNKFSSMILQIILILLFIMLSYPFILSILIIYFKKYKILFMTYLGFLMKKLKLKYLQNTISEVLKKEDLKQAKLKQYFLKLRKYLMSISKSQIKNRPLAPSKKINQQNVFSTEFINQSMNILSLDRGNM</sequence>
<evidence type="ECO:0008006" key="5">
    <source>
        <dbReference type="Google" id="ProtNLM"/>
    </source>
</evidence>
<feature type="transmembrane region" description="Helical" evidence="1">
    <location>
        <begin position="2622"/>
        <end position="2648"/>
    </location>
</feature>
<feature type="chain" id="PRO_5035861545" description="Transmembrane protein" evidence="2">
    <location>
        <begin position="17"/>
        <end position="2819"/>
    </location>
</feature>
<evidence type="ECO:0000256" key="1">
    <source>
        <dbReference type="SAM" id="Phobius"/>
    </source>
</evidence>
<dbReference type="Proteomes" id="UP000692954">
    <property type="component" value="Unassembled WGS sequence"/>
</dbReference>
<feature type="transmembrane region" description="Helical" evidence="1">
    <location>
        <begin position="2462"/>
        <end position="2490"/>
    </location>
</feature>
<dbReference type="OrthoDB" id="77931at2759"/>
<feature type="signal peptide" evidence="2">
    <location>
        <begin position="1"/>
        <end position="16"/>
    </location>
</feature>
<keyword evidence="1" id="KW-1133">Transmembrane helix</keyword>
<evidence type="ECO:0000313" key="3">
    <source>
        <dbReference type="EMBL" id="CAD8128827.1"/>
    </source>
</evidence>
<dbReference type="EMBL" id="CAJJDN010000197">
    <property type="protein sequence ID" value="CAD8128827.1"/>
    <property type="molecule type" value="Genomic_DNA"/>
</dbReference>
<accession>A0A8S1RN39</accession>
<feature type="transmembrane region" description="Helical" evidence="1">
    <location>
        <begin position="2557"/>
        <end position="2583"/>
    </location>
</feature>
<keyword evidence="1" id="KW-0812">Transmembrane</keyword>
<proteinExistence type="predicted"/>
<dbReference type="CDD" id="cd00064">
    <property type="entry name" value="FU"/>
    <property type="match status" value="1"/>
</dbReference>
<keyword evidence="4" id="KW-1185">Reference proteome</keyword>
<dbReference type="InterPro" id="IPR006212">
    <property type="entry name" value="Furin_repeat"/>
</dbReference>
<feature type="transmembrane region" description="Helical" evidence="1">
    <location>
        <begin position="2414"/>
        <end position="2435"/>
    </location>
</feature>
<evidence type="ECO:0000256" key="2">
    <source>
        <dbReference type="SAM" id="SignalP"/>
    </source>
</evidence>
<organism evidence="3 4">
    <name type="scientific">Paramecium sonneborni</name>
    <dbReference type="NCBI Taxonomy" id="65129"/>
    <lineage>
        <taxon>Eukaryota</taxon>
        <taxon>Sar</taxon>
        <taxon>Alveolata</taxon>
        <taxon>Ciliophora</taxon>
        <taxon>Intramacronucleata</taxon>
        <taxon>Oligohymenophorea</taxon>
        <taxon>Peniculida</taxon>
        <taxon>Parameciidae</taxon>
        <taxon>Paramecium</taxon>
    </lineage>
</organism>
<feature type="transmembrane region" description="Helical" evidence="1">
    <location>
        <begin position="2355"/>
        <end position="2373"/>
    </location>
</feature>
<evidence type="ECO:0000313" key="4">
    <source>
        <dbReference type="Proteomes" id="UP000692954"/>
    </source>
</evidence>
<keyword evidence="1" id="KW-0472">Membrane</keyword>
<feature type="transmembrane region" description="Helical" evidence="1">
    <location>
        <begin position="2502"/>
        <end position="2524"/>
    </location>
</feature>
<keyword evidence="2" id="KW-0732">Signal</keyword>
<dbReference type="PANTHER" id="PTHR11319">
    <property type="entry name" value="G PROTEIN-COUPLED RECEPTOR-RELATED"/>
    <property type="match status" value="1"/>
</dbReference>
<feature type="transmembrane region" description="Helical" evidence="1">
    <location>
        <begin position="2697"/>
        <end position="2723"/>
    </location>
</feature>
<protein>
    <recommendedName>
        <fullName evidence="5">Transmembrane protein</fullName>
    </recommendedName>
</protein>
<name>A0A8S1RN39_9CILI</name>
<reference evidence="3" key="1">
    <citation type="submission" date="2021-01" db="EMBL/GenBank/DDBJ databases">
        <authorList>
            <consortium name="Genoscope - CEA"/>
            <person name="William W."/>
        </authorList>
    </citation>
    <scope>NUCLEOTIDE SEQUENCE</scope>
</reference>
<dbReference type="PANTHER" id="PTHR11319:SF35">
    <property type="entry name" value="OUTER MEMBRANE PROTEIN PMPC-RELATED"/>
    <property type="match status" value="1"/>
</dbReference>
<gene>
    <name evidence="3" type="ORF">PSON_ATCC_30995.1.T1970047</name>
</gene>
<comment type="caution">
    <text evidence="3">The sequence shown here is derived from an EMBL/GenBank/DDBJ whole genome shotgun (WGS) entry which is preliminary data.</text>
</comment>